<gene>
    <name evidence="1" type="primary">RvY_07283-1</name>
    <name evidence="1" type="synonym">RvY_07283.1</name>
    <name evidence="1" type="ORF">RvY_07283</name>
</gene>
<proteinExistence type="predicted"/>
<name>A0A1D1V7Q6_RAMVA</name>
<evidence type="ECO:0000313" key="2">
    <source>
        <dbReference type="Proteomes" id="UP000186922"/>
    </source>
</evidence>
<organism evidence="1 2">
    <name type="scientific">Ramazzottius varieornatus</name>
    <name type="common">Water bear</name>
    <name type="synonym">Tardigrade</name>
    <dbReference type="NCBI Taxonomy" id="947166"/>
    <lineage>
        <taxon>Eukaryota</taxon>
        <taxon>Metazoa</taxon>
        <taxon>Ecdysozoa</taxon>
        <taxon>Tardigrada</taxon>
        <taxon>Eutardigrada</taxon>
        <taxon>Parachela</taxon>
        <taxon>Hypsibioidea</taxon>
        <taxon>Ramazzottiidae</taxon>
        <taxon>Ramazzottius</taxon>
    </lineage>
</organism>
<accession>A0A1D1V7Q6</accession>
<keyword evidence="2" id="KW-1185">Reference proteome</keyword>
<dbReference type="AlphaFoldDB" id="A0A1D1V7Q6"/>
<evidence type="ECO:0000313" key="1">
    <source>
        <dbReference type="EMBL" id="GAU95707.1"/>
    </source>
</evidence>
<comment type="caution">
    <text evidence="1">The sequence shown here is derived from an EMBL/GenBank/DDBJ whole genome shotgun (WGS) entry which is preliminary data.</text>
</comment>
<dbReference type="EMBL" id="BDGG01000003">
    <property type="protein sequence ID" value="GAU95707.1"/>
    <property type="molecule type" value="Genomic_DNA"/>
</dbReference>
<sequence>MYAMGNRQSARHHIGSFIQKQVRATHAAPRNCPSIDFPPLPLTIDARFRICGTFVLPLYRTLIQPAFISSVFHITAFHYLPFAGSRFTAEARPRCIVGSFSFLDRSVEFLTNTQICFLPCMADKAGIWSSV</sequence>
<dbReference type="Proteomes" id="UP000186922">
    <property type="component" value="Unassembled WGS sequence"/>
</dbReference>
<protein>
    <submittedName>
        <fullName evidence="1">Uncharacterized protein</fullName>
    </submittedName>
</protein>
<reference evidence="1 2" key="1">
    <citation type="journal article" date="2016" name="Nat. Commun.">
        <title>Extremotolerant tardigrade genome and improved radiotolerance of human cultured cells by tardigrade-unique protein.</title>
        <authorList>
            <person name="Hashimoto T."/>
            <person name="Horikawa D.D."/>
            <person name="Saito Y."/>
            <person name="Kuwahara H."/>
            <person name="Kozuka-Hata H."/>
            <person name="Shin-I T."/>
            <person name="Minakuchi Y."/>
            <person name="Ohishi K."/>
            <person name="Motoyama A."/>
            <person name="Aizu T."/>
            <person name="Enomoto A."/>
            <person name="Kondo K."/>
            <person name="Tanaka S."/>
            <person name="Hara Y."/>
            <person name="Koshikawa S."/>
            <person name="Sagara H."/>
            <person name="Miura T."/>
            <person name="Yokobori S."/>
            <person name="Miyagawa K."/>
            <person name="Suzuki Y."/>
            <person name="Kubo T."/>
            <person name="Oyama M."/>
            <person name="Kohara Y."/>
            <person name="Fujiyama A."/>
            <person name="Arakawa K."/>
            <person name="Katayama T."/>
            <person name="Toyoda A."/>
            <person name="Kunieda T."/>
        </authorList>
    </citation>
    <scope>NUCLEOTIDE SEQUENCE [LARGE SCALE GENOMIC DNA]</scope>
    <source>
        <strain evidence="1 2">YOKOZUNA-1</strain>
    </source>
</reference>